<dbReference type="EMBL" id="JANJYI010000002">
    <property type="protein sequence ID" value="KAK2659632.1"/>
    <property type="molecule type" value="Genomic_DNA"/>
</dbReference>
<name>A0AAD9XHU2_9ROSI</name>
<dbReference type="InterPro" id="IPR006564">
    <property type="entry name" value="Znf_PMZ"/>
</dbReference>
<feature type="region of interest" description="Disordered" evidence="1">
    <location>
        <begin position="1"/>
        <end position="31"/>
    </location>
</feature>
<dbReference type="PANTHER" id="PTHR31973">
    <property type="entry name" value="POLYPROTEIN, PUTATIVE-RELATED"/>
    <property type="match status" value="1"/>
</dbReference>
<evidence type="ECO:0000313" key="4">
    <source>
        <dbReference type="Proteomes" id="UP001280121"/>
    </source>
</evidence>
<dbReference type="AlphaFoldDB" id="A0AAD9XHU2"/>
<reference evidence="3" key="1">
    <citation type="journal article" date="2023" name="Plant J.">
        <title>Genome sequences and population genomics provide insights into the demographic history, inbreeding, and mutation load of two 'living fossil' tree species of Dipteronia.</title>
        <authorList>
            <person name="Feng Y."/>
            <person name="Comes H.P."/>
            <person name="Chen J."/>
            <person name="Zhu S."/>
            <person name="Lu R."/>
            <person name="Zhang X."/>
            <person name="Li P."/>
            <person name="Qiu J."/>
            <person name="Olsen K.M."/>
            <person name="Qiu Y."/>
        </authorList>
    </citation>
    <scope>NUCLEOTIDE SEQUENCE</scope>
    <source>
        <strain evidence="3">KIB01</strain>
    </source>
</reference>
<feature type="domain" description="Zinc finger PMZ-type" evidence="2">
    <location>
        <begin position="243"/>
        <end position="270"/>
    </location>
</feature>
<proteinExistence type="predicted"/>
<dbReference type="SMART" id="SM00575">
    <property type="entry name" value="ZnF_PMZ"/>
    <property type="match status" value="1"/>
</dbReference>
<sequence>MEVGDAIGNDTPPRENTQQLGSCNGSNQVFTRRSETGGRENMCVIPFVVADHANVVGPQFDNVFDCQIAMNDGQYNEQYNHVENTEEVPVQIKRRGKRVHGVSCSAPDMPGTSRVRHNVTAYDSDNASTLQQQDDILMGSKDIIADMKTMYNIKIMYSKAHQVLHYALVLTYGTHEESFQLLPTFGYVLTQQNHGTITDLQCIENVIAVDGTHLRKDSGGTMFVTIAQDENEHMFPIAFGPHKSCTCNKFQMDIFPCSRALATVRERNLDFTYLCMDFYKRQTLIDAYLVPIMHVGHYSSWVVPCDITERVVLNPISKRQVGCQMAGQHASSSERTTTQSCRRMGYTGNDRRSQICGVRCDVVKRSARAQSHNGVGCTGIDRRSLQGESRPDVPDGSLWGGTSRGVNCVDRLKGSVA</sequence>
<dbReference type="PANTHER" id="PTHR31973:SF195">
    <property type="entry name" value="MUDR FAMILY TRANSPOSASE"/>
    <property type="match status" value="1"/>
</dbReference>
<evidence type="ECO:0000259" key="2">
    <source>
        <dbReference type="SMART" id="SM00575"/>
    </source>
</evidence>
<protein>
    <recommendedName>
        <fullName evidence="2">Zinc finger PMZ-type domain-containing protein</fullName>
    </recommendedName>
</protein>
<organism evidence="3 4">
    <name type="scientific">Dipteronia dyeriana</name>
    <dbReference type="NCBI Taxonomy" id="168575"/>
    <lineage>
        <taxon>Eukaryota</taxon>
        <taxon>Viridiplantae</taxon>
        <taxon>Streptophyta</taxon>
        <taxon>Embryophyta</taxon>
        <taxon>Tracheophyta</taxon>
        <taxon>Spermatophyta</taxon>
        <taxon>Magnoliopsida</taxon>
        <taxon>eudicotyledons</taxon>
        <taxon>Gunneridae</taxon>
        <taxon>Pentapetalae</taxon>
        <taxon>rosids</taxon>
        <taxon>malvids</taxon>
        <taxon>Sapindales</taxon>
        <taxon>Sapindaceae</taxon>
        <taxon>Hippocastanoideae</taxon>
        <taxon>Acereae</taxon>
        <taxon>Dipteronia</taxon>
    </lineage>
</organism>
<accession>A0AAD9XHU2</accession>
<evidence type="ECO:0000313" key="3">
    <source>
        <dbReference type="EMBL" id="KAK2659632.1"/>
    </source>
</evidence>
<feature type="compositionally biased region" description="Polar residues" evidence="1">
    <location>
        <begin position="14"/>
        <end position="31"/>
    </location>
</feature>
<evidence type="ECO:0000256" key="1">
    <source>
        <dbReference type="SAM" id="MobiDB-lite"/>
    </source>
</evidence>
<dbReference type="Proteomes" id="UP001280121">
    <property type="component" value="Unassembled WGS sequence"/>
</dbReference>
<dbReference type="GO" id="GO:0008270">
    <property type="term" value="F:zinc ion binding"/>
    <property type="evidence" value="ECO:0007669"/>
    <property type="project" value="InterPro"/>
</dbReference>
<keyword evidence="4" id="KW-1185">Reference proteome</keyword>
<comment type="caution">
    <text evidence="3">The sequence shown here is derived from an EMBL/GenBank/DDBJ whole genome shotgun (WGS) entry which is preliminary data.</text>
</comment>
<gene>
    <name evidence="3" type="ORF">Ddye_006165</name>
</gene>